<feature type="signal peptide" evidence="1">
    <location>
        <begin position="1"/>
        <end position="24"/>
    </location>
</feature>
<feature type="chain" id="PRO_5003484453" description="Secretion system C-terminal sorting domain-containing protein" evidence="1">
    <location>
        <begin position="25"/>
        <end position="344"/>
    </location>
</feature>
<name>G5SQP5_9BACT</name>
<dbReference type="NCBIfam" id="TIGR04183">
    <property type="entry name" value="Por_Secre_tail"/>
    <property type="match status" value="1"/>
</dbReference>
<dbReference type="AlphaFoldDB" id="G5SQP5"/>
<evidence type="ECO:0008006" key="4">
    <source>
        <dbReference type="Google" id="ProtNLM"/>
    </source>
</evidence>
<dbReference type="OrthoDB" id="9811934at2"/>
<protein>
    <recommendedName>
        <fullName evidence="4">Secretion system C-terminal sorting domain-containing protein</fullName>
    </recommendedName>
</protein>
<dbReference type="Proteomes" id="UP000003598">
    <property type="component" value="Unassembled WGS sequence"/>
</dbReference>
<comment type="caution">
    <text evidence="2">The sequence shown here is derived from an EMBL/GenBank/DDBJ whole genome shotgun (WGS) entry which is preliminary data.</text>
</comment>
<sequence>MIMRRSLLTIAAACMWFAGTNVMAMGTPVEVAAAAEGDDCSNPIAVNQGMYTPIKANHPTWFKINLVYPGLYSVRQFTATGSSATVTSVKVKSGDCNAVENESNLLMPDQVYAKSGENLFCVTCSGDTQIMFQMSSPVASCQNHPERMTVLSENTGVTYPNAVYENYWRFIAPETATYLVTNKAPQGTILQVGTLEEDDNAKFACNFEDAQMAEVGENGEGKVYVEMKEGQTYVISSETFAKMSTGMPSVQISKDATGVRSVSETYSDMKVSKVAEREYRVSSYLLGEGAGIYVYDMSGRVINSIKAQPASDAAIVNLSGVPAGTYMFLVVGRSKSASTKVIVE</sequence>
<organism evidence="2 3">
    <name type="scientific">Paraprevotella clara YIT 11840</name>
    <dbReference type="NCBI Taxonomy" id="762968"/>
    <lineage>
        <taxon>Bacteria</taxon>
        <taxon>Pseudomonadati</taxon>
        <taxon>Bacteroidota</taxon>
        <taxon>Bacteroidia</taxon>
        <taxon>Bacteroidales</taxon>
        <taxon>Prevotellaceae</taxon>
        <taxon>Paraprevotella</taxon>
    </lineage>
</organism>
<dbReference type="HOGENOM" id="CLU_806196_0_0_10"/>
<keyword evidence="1" id="KW-0732">Signal</keyword>
<evidence type="ECO:0000256" key="1">
    <source>
        <dbReference type="SAM" id="SignalP"/>
    </source>
</evidence>
<proteinExistence type="predicted"/>
<dbReference type="PATRIC" id="fig|762968.3.peg.1507"/>
<dbReference type="STRING" id="762968.HMPREF9441_01685"/>
<dbReference type="EMBL" id="AFFY01000022">
    <property type="protein sequence ID" value="EHH00448.1"/>
    <property type="molecule type" value="Genomic_DNA"/>
</dbReference>
<evidence type="ECO:0000313" key="3">
    <source>
        <dbReference type="Proteomes" id="UP000003598"/>
    </source>
</evidence>
<gene>
    <name evidence="2" type="ORF">HMPREF9441_01685</name>
</gene>
<evidence type="ECO:0000313" key="2">
    <source>
        <dbReference type="EMBL" id="EHH00448.1"/>
    </source>
</evidence>
<dbReference type="InterPro" id="IPR026444">
    <property type="entry name" value="Secre_tail"/>
</dbReference>
<accession>G5SQP5</accession>
<keyword evidence="3" id="KW-1185">Reference proteome</keyword>
<reference evidence="2 3" key="1">
    <citation type="submission" date="2011-03" db="EMBL/GenBank/DDBJ databases">
        <authorList>
            <person name="Weinstock G."/>
            <person name="Sodergren E."/>
            <person name="Clifton S."/>
            <person name="Fulton L."/>
            <person name="Fulton B."/>
            <person name="Courtney L."/>
            <person name="Fronick C."/>
            <person name="Harrison M."/>
            <person name="Strong C."/>
            <person name="Farmer C."/>
            <person name="Delahaunty K."/>
            <person name="Markovic C."/>
            <person name="Hall O."/>
            <person name="Minx P."/>
            <person name="Tomlinson C."/>
            <person name="Mitreva M."/>
            <person name="Hou S."/>
            <person name="Chen J."/>
            <person name="Wollam A."/>
            <person name="Pepin K.H."/>
            <person name="Johnson M."/>
            <person name="Bhonagiri V."/>
            <person name="Zhang X."/>
            <person name="Suruliraj S."/>
            <person name="Warren W."/>
            <person name="Chinwalla A."/>
            <person name="Mardis E.R."/>
            <person name="Wilson R.K."/>
        </authorList>
    </citation>
    <scope>NUCLEOTIDE SEQUENCE [LARGE SCALE GENOMIC DNA]</scope>
    <source>
        <strain evidence="2 3">YIT 11840</strain>
    </source>
</reference>